<gene>
    <name evidence="1" type="ordered locus">ECL_00030</name>
</gene>
<evidence type="ECO:0000313" key="2">
    <source>
        <dbReference type="Proteomes" id="UP000002363"/>
    </source>
</evidence>
<dbReference type="HOGENOM" id="CLU_205361_0_0_6"/>
<organism evidence="1 2">
    <name type="scientific">Enterobacter cloacae subsp. cloacae (strain ATCC 13047 / DSM 30054 / NBRC 13535 / NCTC 10005 / WDCM 00083 / NCDC 279-56)</name>
    <dbReference type="NCBI Taxonomy" id="716541"/>
    <lineage>
        <taxon>Bacteria</taxon>
        <taxon>Pseudomonadati</taxon>
        <taxon>Pseudomonadota</taxon>
        <taxon>Gammaproteobacteria</taxon>
        <taxon>Enterobacterales</taxon>
        <taxon>Enterobacteriaceae</taxon>
        <taxon>Enterobacter</taxon>
        <taxon>Enterobacter cloacae complex</taxon>
    </lineage>
</organism>
<proteinExistence type="predicted"/>
<name>A0A0H3CCS2_ENTCC</name>
<protein>
    <submittedName>
        <fullName evidence="1">Uncharacterized protein</fullName>
    </submittedName>
</protein>
<dbReference type="AlphaFoldDB" id="A0A0H3CCS2"/>
<dbReference type="EMBL" id="CP001918">
    <property type="protein sequence ID" value="ADF59598.1"/>
    <property type="molecule type" value="Genomic_DNA"/>
</dbReference>
<dbReference type="KEGG" id="enc:ECL_00030"/>
<dbReference type="STRING" id="716541.ECL_00030"/>
<dbReference type="EnsemblBacteria" id="ADF59598">
    <property type="protein sequence ID" value="ADF59598"/>
    <property type="gene ID" value="ECL_00030"/>
</dbReference>
<accession>A0A0H3CCS2</accession>
<reference evidence="1 2" key="1">
    <citation type="journal article" date="2010" name="J. Bacteriol.">
        <title>Complete genome sequence of Enterobacter cloacae subsp. cloacae type strain ATCC 13047.</title>
        <authorList>
            <person name="Ren Y."/>
            <person name="Ren Y."/>
            <person name="Zhou Z."/>
            <person name="Guo X."/>
            <person name="Li Y."/>
            <person name="Feng L."/>
            <person name="Wang L."/>
        </authorList>
    </citation>
    <scope>NUCLEOTIDE SEQUENCE [LARGE SCALE GENOMIC DNA]</scope>
    <source>
        <strain evidence="2">ATCC 13047 / DSM 30054 / NBRC 13535 / NCTC 10005 / WDCM 00083 / NCDC 279-56</strain>
    </source>
</reference>
<dbReference type="Proteomes" id="UP000002363">
    <property type="component" value="Chromosome"/>
</dbReference>
<sequence length="60" mass="7100">MRLEPESPKVFQDSIKQLQNSNNEFEDKYHHIHYAHTRLLLVKRSTMLAYLSAACCQHLD</sequence>
<evidence type="ECO:0000313" key="1">
    <source>
        <dbReference type="EMBL" id="ADF59598.1"/>
    </source>
</evidence>
<dbReference type="eggNOG" id="ENOG5033KVW">
    <property type="taxonomic scope" value="Bacteria"/>
</dbReference>
<keyword evidence="2" id="KW-1185">Reference proteome</keyword>